<dbReference type="EMBL" id="KN823045">
    <property type="protein sequence ID" value="KIO25297.1"/>
    <property type="molecule type" value="Genomic_DNA"/>
</dbReference>
<reference evidence="2" key="2">
    <citation type="submission" date="2015-01" db="EMBL/GenBank/DDBJ databases">
        <title>Evolutionary Origins and Diversification of the Mycorrhizal Mutualists.</title>
        <authorList>
            <consortium name="DOE Joint Genome Institute"/>
            <consortium name="Mycorrhizal Genomics Consortium"/>
            <person name="Kohler A."/>
            <person name="Kuo A."/>
            <person name="Nagy L.G."/>
            <person name="Floudas D."/>
            <person name="Copeland A."/>
            <person name="Barry K.W."/>
            <person name="Cichocki N."/>
            <person name="Veneault-Fourrey C."/>
            <person name="LaButti K."/>
            <person name="Lindquist E.A."/>
            <person name="Lipzen A."/>
            <person name="Lundell T."/>
            <person name="Morin E."/>
            <person name="Murat C."/>
            <person name="Riley R."/>
            <person name="Ohm R."/>
            <person name="Sun H."/>
            <person name="Tunlid A."/>
            <person name="Henrissat B."/>
            <person name="Grigoriev I.V."/>
            <person name="Hibbett D.S."/>
            <person name="Martin F."/>
        </authorList>
    </citation>
    <scope>NUCLEOTIDE SEQUENCE [LARGE SCALE GENOMIC DNA]</scope>
    <source>
        <strain evidence="2">MUT 4182</strain>
    </source>
</reference>
<evidence type="ECO:0000313" key="1">
    <source>
        <dbReference type="EMBL" id="KIO25297.1"/>
    </source>
</evidence>
<name>A0A0C3LV80_9AGAM</name>
<gene>
    <name evidence="1" type="ORF">M407DRAFT_25413</name>
</gene>
<dbReference type="OrthoDB" id="3247499at2759"/>
<accession>A0A0C3LV80</accession>
<dbReference type="HOGENOM" id="CLU_1251478_0_0_1"/>
<organism evidence="1 2">
    <name type="scientific">Tulasnella calospora MUT 4182</name>
    <dbReference type="NCBI Taxonomy" id="1051891"/>
    <lineage>
        <taxon>Eukaryota</taxon>
        <taxon>Fungi</taxon>
        <taxon>Dikarya</taxon>
        <taxon>Basidiomycota</taxon>
        <taxon>Agaricomycotina</taxon>
        <taxon>Agaricomycetes</taxon>
        <taxon>Cantharellales</taxon>
        <taxon>Tulasnellaceae</taxon>
        <taxon>Tulasnella</taxon>
    </lineage>
</organism>
<evidence type="ECO:0000313" key="2">
    <source>
        <dbReference type="Proteomes" id="UP000054248"/>
    </source>
</evidence>
<protein>
    <submittedName>
        <fullName evidence="1">Uncharacterized protein</fullName>
    </submittedName>
</protein>
<dbReference type="Proteomes" id="UP000054248">
    <property type="component" value="Unassembled WGS sequence"/>
</dbReference>
<keyword evidence="2" id="KW-1185">Reference proteome</keyword>
<reference evidence="1 2" key="1">
    <citation type="submission" date="2014-04" db="EMBL/GenBank/DDBJ databases">
        <authorList>
            <consortium name="DOE Joint Genome Institute"/>
            <person name="Kuo A."/>
            <person name="Girlanda M."/>
            <person name="Perotto S."/>
            <person name="Kohler A."/>
            <person name="Nagy L.G."/>
            <person name="Floudas D."/>
            <person name="Copeland A."/>
            <person name="Barry K.W."/>
            <person name="Cichocki N."/>
            <person name="Veneault-Fourrey C."/>
            <person name="LaButti K."/>
            <person name="Lindquist E.A."/>
            <person name="Lipzen A."/>
            <person name="Lundell T."/>
            <person name="Morin E."/>
            <person name="Murat C."/>
            <person name="Sun H."/>
            <person name="Tunlid A."/>
            <person name="Henrissat B."/>
            <person name="Grigoriev I.V."/>
            <person name="Hibbett D.S."/>
            <person name="Martin F."/>
            <person name="Nordberg H.P."/>
            <person name="Cantor M.N."/>
            <person name="Hua S.X."/>
        </authorList>
    </citation>
    <scope>NUCLEOTIDE SEQUENCE [LARGE SCALE GENOMIC DNA]</scope>
    <source>
        <strain evidence="1 2">MUT 4182</strain>
    </source>
</reference>
<proteinExistence type="predicted"/>
<dbReference type="AlphaFoldDB" id="A0A0C3LV80"/>
<sequence length="211" mass="23648">MSLRRLTLGCCEEMAQVLWDQPELEELDIGWYTHGAEELEKHHIPKLRSLRARLPEAVLLVSGRPVEQLHLSSGMVDEDFDEQLLGRLSLSVGPVTEFSTYFVSSPDAEGVRISLQVLARNLPQIEKLTISVGGSISGQVHLPVKILDEIPSFQCLRRLNFLNAVLATGNENIPKASIQSEWDNLFAQLKDLCPLLAFAQFTSPMYFGCWD</sequence>